<dbReference type="AlphaFoldDB" id="Q4QSA9"/>
<feature type="transmembrane region" description="Helical" evidence="1">
    <location>
        <begin position="80"/>
        <end position="100"/>
    </location>
</feature>
<feature type="transmembrane region" description="Helical" evidence="1">
    <location>
        <begin position="171"/>
        <end position="194"/>
    </location>
</feature>
<evidence type="ECO:0000256" key="1">
    <source>
        <dbReference type="SAM" id="Phobius"/>
    </source>
</evidence>
<keyword evidence="1" id="KW-1133">Transmembrane helix</keyword>
<organism evidence="3">
    <name type="scientific">Rhodothermus marinus</name>
    <name type="common">Rhodothermus obamensis</name>
    <dbReference type="NCBI Taxonomy" id="29549"/>
    <lineage>
        <taxon>Bacteria</taxon>
        <taxon>Pseudomonadati</taxon>
        <taxon>Rhodothermota</taxon>
        <taxon>Rhodothermia</taxon>
        <taxon>Rhodothermales</taxon>
        <taxon>Rhodothermaceae</taxon>
        <taxon>Rhodothermus</taxon>
    </lineage>
</organism>
<accession>Q4QSA9</accession>
<name>Q4QSA9_RHOMR</name>
<dbReference type="Pfam" id="PF16980">
    <property type="entry name" value="CitMHS_2"/>
    <property type="match status" value="1"/>
</dbReference>
<dbReference type="InterPro" id="IPR031566">
    <property type="entry name" value="CitMHS_2"/>
</dbReference>
<keyword evidence="2" id="KW-0732">Signal</keyword>
<keyword evidence="1" id="KW-0812">Transmembrane</keyword>
<feature type="chain" id="PRO_5004242323" evidence="2">
    <location>
        <begin position="35"/>
        <end position="527"/>
    </location>
</feature>
<proteinExistence type="predicted"/>
<protein>
    <submittedName>
        <fullName evidence="3">Putative NhaD type antiporter</fullName>
    </submittedName>
</protein>
<feature type="transmembrane region" description="Helical" evidence="1">
    <location>
        <begin position="445"/>
        <end position="465"/>
    </location>
</feature>
<feature type="signal peptide" evidence="2">
    <location>
        <begin position="1"/>
        <end position="34"/>
    </location>
</feature>
<feature type="transmembrane region" description="Helical" evidence="1">
    <location>
        <begin position="360"/>
        <end position="382"/>
    </location>
</feature>
<dbReference type="TCDB" id="2.A.111.1.3">
    <property type="family name" value="the na(+)/h(+) antiporter-e (nhae) family"/>
</dbReference>
<reference evidence="3" key="2">
    <citation type="submission" date="2005-03" db="EMBL/GenBank/DDBJ databases">
        <authorList>
            <person name="Lobo S.A.L."/>
            <person name="Melo A.M.P."/>
            <person name="Saraiva L.M."/>
            <person name="Teixeira M."/>
        </authorList>
    </citation>
    <scope>NUCLEOTIDE SEQUENCE</scope>
    <source>
        <strain evidence="3">PRQ 62-B</strain>
    </source>
</reference>
<feature type="transmembrane region" description="Helical" evidence="1">
    <location>
        <begin position="293"/>
        <end position="313"/>
    </location>
</feature>
<feature type="transmembrane region" description="Helical" evidence="1">
    <location>
        <begin position="112"/>
        <end position="134"/>
    </location>
</feature>
<feature type="transmembrane region" description="Helical" evidence="1">
    <location>
        <begin position="140"/>
        <end position="159"/>
    </location>
</feature>
<evidence type="ECO:0000313" key="3">
    <source>
        <dbReference type="EMBL" id="AAY42129.1"/>
    </source>
</evidence>
<feature type="transmembrane region" description="Helical" evidence="1">
    <location>
        <begin position="242"/>
        <end position="267"/>
    </location>
</feature>
<feature type="transmembrane region" description="Helical" evidence="1">
    <location>
        <begin position="319"/>
        <end position="339"/>
    </location>
</feature>
<evidence type="ECO:0000256" key="2">
    <source>
        <dbReference type="SAM" id="SignalP"/>
    </source>
</evidence>
<keyword evidence="1" id="KW-0472">Membrane</keyword>
<reference evidence="3" key="1">
    <citation type="journal article" date="2005" name="Biochim. Biophys. Acta">
        <title>A nhaD Na+/H+ antiporter and a pcd homologues are among the Rhodothermus marinus complex I genes.</title>
        <authorList>
            <person name="Melo A.M.P."/>
            <person name="Lobo S.A.L."/>
            <person name="Sousa F.L."/>
            <person name="Fernandes A.S."/>
            <person name="Pereira M.M."/>
            <person name="Hreggvidsson G.O."/>
            <person name="Kristjansson J.K."/>
            <person name="Saraiva L.M."/>
            <person name="Teixeira M."/>
        </authorList>
    </citation>
    <scope>NUCLEOTIDE SEQUENCE</scope>
    <source>
        <strain evidence="3">PRQ 62-B</strain>
    </source>
</reference>
<feature type="transmembrane region" description="Helical" evidence="1">
    <location>
        <begin position="486"/>
        <end position="509"/>
    </location>
</feature>
<sequence length="527" mass="58414">MNAPHLKAFGSGLARMLGPLVVCLWLLPVASALAQEAPAAEAPATEAVEAEHAPDTSATVAHAEEAAHAAADEHGPRPPVWLVLPFVILLVMIATGPLFYPHHWHHHYPKYAVGLGLFVSLYYIFGLGSTTPVVHAIEEYLSFIALVASLFIAASGIYININAKGTPRNNAILLFVGSLVANLIATTGAAMLFVRSYMRLNKGRLKPYHLIFFIFLVANVGGGLTPIGDPPLFLGFLRGVPFFWTLTHVWFVWLPTVLLILAVFYVIDARNKIESPDPDPSQPLVQIRGAKNFLWVLVIILSVFIDPNVFEWVPDLHELYHIPFGIREIIMFSVAVLAYKLADREALRKNEFTFEPIREVGWLFLGIFATMQPALQLISLFAHDHAEQLTVGMFYWGTGSLSSVLDNAPTYLNFLAAAMGKFGLDVNVPEQVRAFAEASVHPETWFYLQAISIAAVFFGAMTYIGNAPNFMVKAIAEENKVDMPSFMGYVTKYSLPILIPIYFLIYLLFYSGLFPGLDAFFEQLLIR</sequence>
<dbReference type="EMBL" id="AY972822">
    <property type="protein sequence ID" value="AAY42129.1"/>
    <property type="molecule type" value="Genomic_DNA"/>
</dbReference>